<dbReference type="RefSeq" id="WP_166291862.1">
    <property type="nucleotide sequence ID" value="NZ_CP049863.1"/>
</dbReference>
<evidence type="ECO:0000313" key="3">
    <source>
        <dbReference type="Proteomes" id="UP000502677"/>
    </source>
</evidence>
<organism evidence="2 3">
    <name type="scientific">Leucobacter viscericola</name>
    <dbReference type="NCBI Taxonomy" id="2714935"/>
    <lineage>
        <taxon>Bacteria</taxon>
        <taxon>Bacillati</taxon>
        <taxon>Actinomycetota</taxon>
        <taxon>Actinomycetes</taxon>
        <taxon>Micrococcales</taxon>
        <taxon>Microbacteriaceae</taxon>
        <taxon>Leucobacter</taxon>
    </lineage>
</organism>
<evidence type="ECO:0000313" key="2">
    <source>
        <dbReference type="EMBL" id="QIK63591.1"/>
    </source>
</evidence>
<accession>A0A6G7XGU3</accession>
<protein>
    <recommendedName>
        <fullName evidence="4">Lipoprotein</fullName>
    </recommendedName>
</protein>
<keyword evidence="1" id="KW-0732">Signal</keyword>
<dbReference type="Proteomes" id="UP000502677">
    <property type="component" value="Chromosome"/>
</dbReference>
<keyword evidence="3" id="KW-1185">Reference proteome</keyword>
<feature type="chain" id="PRO_5038810028" description="Lipoprotein" evidence="1">
    <location>
        <begin position="20"/>
        <end position="170"/>
    </location>
</feature>
<evidence type="ECO:0008006" key="4">
    <source>
        <dbReference type="Google" id="ProtNLM"/>
    </source>
</evidence>
<evidence type="ECO:0000256" key="1">
    <source>
        <dbReference type="SAM" id="SignalP"/>
    </source>
</evidence>
<dbReference type="PROSITE" id="PS51257">
    <property type="entry name" value="PROKAR_LIPOPROTEIN"/>
    <property type="match status" value="1"/>
</dbReference>
<reference evidence="2 3" key="1">
    <citation type="submission" date="2020-03" db="EMBL/GenBank/DDBJ databases">
        <title>Leucobacter sp. nov., isolated from beetles.</title>
        <authorList>
            <person name="Hyun D.-W."/>
            <person name="Bae J.-W."/>
        </authorList>
    </citation>
    <scope>NUCLEOTIDE SEQUENCE [LARGE SCALE GENOMIC DNA]</scope>
    <source>
        <strain evidence="2 3">HDW9C</strain>
    </source>
</reference>
<dbReference type="KEGG" id="lvi:G7068_10590"/>
<dbReference type="EMBL" id="CP049863">
    <property type="protein sequence ID" value="QIK63591.1"/>
    <property type="molecule type" value="Genomic_DNA"/>
</dbReference>
<proteinExistence type="predicted"/>
<feature type="signal peptide" evidence="1">
    <location>
        <begin position="1"/>
        <end position="19"/>
    </location>
</feature>
<gene>
    <name evidence="2" type="ORF">G7068_10590</name>
</gene>
<sequence>MNRIMRPAGILLSALFVTACVGCASSQETTPTKSSKEASAKELIEGIESKPASTADTDTSLYNTSLWDLKTGESWVDGVVSELSGAYSMPLKDLLKKRYFVQYVCQKGVTLKISLDQEVAGTTETNVETVECDEKMTRKRVDVHSSGVTSANIDVDTAGEGKWSFMLGAE</sequence>
<dbReference type="AlphaFoldDB" id="A0A6G7XGU3"/>
<name>A0A6G7XGU3_9MICO</name>